<accession>A0ABR7LVM4</accession>
<dbReference type="Pfam" id="PF00296">
    <property type="entry name" value="Bac_luciferase"/>
    <property type="match status" value="1"/>
</dbReference>
<dbReference type="PANTHER" id="PTHR30011:SF32">
    <property type="entry name" value="CONSERVED PROTEIN"/>
    <property type="match status" value="1"/>
</dbReference>
<keyword evidence="3" id="KW-1185">Reference proteome</keyword>
<dbReference type="InterPro" id="IPR019921">
    <property type="entry name" value="Lucif-like_OxRdtase_Rv2161c"/>
</dbReference>
<evidence type="ECO:0000313" key="3">
    <source>
        <dbReference type="Proteomes" id="UP000805614"/>
    </source>
</evidence>
<gene>
    <name evidence="2" type="ORF">HKK74_25835</name>
</gene>
<feature type="domain" description="Luciferase-like" evidence="1">
    <location>
        <begin position="14"/>
        <end position="241"/>
    </location>
</feature>
<dbReference type="InterPro" id="IPR011251">
    <property type="entry name" value="Luciferase-like_dom"/>
</dbReference>
<comment type="caution">
    <text evidence="2">The sequence shown here is derived from an EMBL/GenBank/DDBJ whole genome shotgun (WGS) entry which is preliminary data.</text>
</comment>
<dbReference type="NCBIfam" id="TIGR03619">
    <property type="entry name" value="F420_Rv2161c"/>
    <property type="match status" value="1"/>
</dbReference>
<dbReference type="RefSeq" id="WP_187245938.1">
    <property type="nucleotide sequence ID" value="NZ_BAAAOK010000001.1"/>
</dbReference>
<dbReference type="EC" id="1.-.-.-" evidence="2"/>
<protein>
    <submittedName>
        <fullName evidence="2">TIGR03619 family F420-dependent LLM class oxidoreductase</fullName>
        <ecNumber evidence="2">1.-.-.-</ecNumber>
    </submittedName>
</protein>
<keyword evidence="2" id="KW-0560">Oxidoreductase</keyword>
<dbReference type="PANTHER" id="PTHR30011">
    <property type="entry name" value="ALKANESULFONATE MONOOXYGENASE-RELATED"/>
    <property type="match status" value="1"/>
</dbReference>
<name>A0ABR7LVM4_9ACTN</name>
<evidence type="ECO:0000259" key="1">
    <source>
        <dbReference type="Pfam" id="PF00296"/>
    </source>
</evidence>
<dbReference type="Proteomes" id="UP000805614">
    <property type="component" value="Unassembled WGS sequence"/>
</dbReference>
<sequence>MRIGLAVPQYGAFTNPDDIVQVSRAAEAMGFDGLWAGDRILAPLDPADRYPGGDGTLPPEYLSFLDPIGVLTLAAAVTDRVRLGTSTLNVLWYPPVLLARTLTTLDLISHGRLDAGFGLGWSRDEYEAVNVSWAGRGARLDETLDVLEKIWSDAVVEHDGPRFSIPPSTIGAKPVQRPRPPILLAGFTPAGLSRVGRRADGWLGVGMPLPYLTGMWESILREADAAGRDRSALRLVQRLNPRLTGEKAEPDQIPFRGTVGQLIDYARSAAGAGVHEIFIDLQQTTTTTGEMLDIAAAFIEGVRAG</sequence>
<proteinExistence type="predicted"/>
<dbReference type="GO" id="GO:0016491">
    <property type="term" value="F:oxidoreductase activity"/>
    <property type="evidence" value="ECO:0007669"/>
    <property type="project" value="UniProtKB-KW"/>
</dbReference>
<reference evidence="2 3" key="1">
    <citation type="submission" date="2020-06" db="EMBL/GenBank/DDBJ databases">
        <title>Actinomadura xiongansis sp. nov., isolated from soil of Baiyangdian.</title>
        <authorList>
            <person name="Zhang X."/>
        </authorList>
    </citation>
    <scope>NUCLEOTIDE SEQUENCE [LARGE SCALE GENOMIC DNA]</scope>
    <source>
        <strain evidence="2 3">HBUM206468</strain>
    </source>
</reference>
<dbReference type="InterPro" id="IPR051260">
    <property type="entry name" value="Diverse_substr_monoxygenases"/>
</dbReference>
<dbReference type="InterPro" id="IPR036661">
    <property type="entry name" value="Luciferase-like_sf"/>
</dbReference>
<dbReference type="SUPFAM" id="SSF51679">
    <property type="entry name" value="Bacterial luciferase-like"/>
    <property type="match status" value="1"/>
</dbReference>
<organism evidence="2 3">
    <name type="scientific">Actinomadura alba</name>
    <dbReference type="NCBI Taxonomy" id="406431"/>
    <lineage>
        <taxon>Bacteria</taxon>
        <taxon>Bacillati</taxon>
        <taxon>Actinomycetota</taxon>
        <taxon>Actinomycetes</taxon>
        <taxon>Streptosporangiales</taxon>
        <taxon>Thermomonosporaceae</taxon>
        <taxon>Actinomadura</taxon>
    </lineage>
</organism>
<dbReference type="Gene3D" id="3.20.20.30">
    <property type="entry name" value="Luciferase-like domain"/>
    <property type="match status" value="1"/>
</dbReference>
<dbReference type="EMBL" id="JABVEC010000022">
    <property type="protein sequence ID" value="MBC6468887.1"/>
    <property type="molecule type" value="Genomic_DNA"/>
</dbReference>
<evidence type="ECO:0000313" key="2">
    <source>
        <dbReference type="EMBL" id="MBC6468887.1"/>
    </source>
</evidence>